<name>A0A0G0BZ22_9BACT</name>
<gene>
    <name evidence="3" type="ORF">UR68_C0001G0073</name>
</gene>
<dbReference type="InterPro" id="IPR004839">
    <property type="entry name" value="Aminotransferase_I/II_large"/>
</dbReference>
<feature type="domain" description="Aminotransferase class I/classII large" evidence="2">
    <location>
        <begin position="134"/>
        <end position="399"/>
    </location>
</feature>
<dbReference type="GO" id="GO:0008483">
    <property type="term" value="F:transaminase activity"/>
    <property type="evidence" value="ECO:0007669"/>
    <property type="project" value="TreeGrafter"/>
</dbReference>
<dbReference type="InterPro" id="IPR015421">
    <property type="entry name" value="PyrdxlP-dep_Trfase_major"/>
</dbReference>
<dbReference type="PANTHER" id="PTHR43795:SF2">
    <property type="entry name" value="BIFUNCTIONAL ASPARTATE AMINOTRANSFERASE AND GLUTAMATE_ASPARTATE-PREPHENATE AMINOTRANSFERASE"/>
    <property type="match status" value="1"/>
</dbReference>
<evidence type="ECO:0000313" key="3">
    <source>
        <dbReference type="EMBL" id="KKP74473.1"/>
    </source>
</evidence>
<dbReference type="GO" id="GO:0006520">
    <property type="term" value="P:amino acid metabolic process"/>
    <property type="evidence" value="ECO:0007669"/>
    <property type="project" value="TreeGrafter"/>
</dbReference>
<evidence type="ECO:0000313" key="4">
    <source>
        <dbReference type="Proteomes" id="UP000034457"/>
    </source>
</evidence>
<keyword evidence="1" id="KW-0663">Pyridoxal phosphate</keyword>
<dbReference type="STRING" id="1618478.UR68_C0001G0073"/>
<dbReference type="PANTHER" id="PTHR43795">
    <property type="entry name" value="BIFUNCTIONAL ASPARTATE AMINOTRANSFERASE AND GLUTAMATE/ASPARTATE-PREPHENATE AMINOTRANSFERASE-RELATED"/>
    <property type="match status" value="1"/>
</dbReference>
<dbReference type="AlphaFoldDB" id="A0A0G0BZ22"/>
<dbReference type="SUPFAM" id="SSF53383">
    <property type="entry name" value="PLP-dependent transferases"/>
    <property type="match status" value="1"/>
</dbReference>
<evidence type="ECO:0000256" key="1">
    <source>
        <dbReference type="ARBA" id="ARBA00022898"/>
    </source>
</evidence>
<comment type="caution">
    <text evidence="3">The sequence shown here is derived from an EMBL/GenBank/DDBJ whole genome shotgun (WGS) entry which is preliminary data.</text>
</comment>
<sequence length="541" mass="60526">MTIEITPFSAVLKSNTNPLNTTKVASEFQKVRKYEKAIKKLLEGRDAAYFNDRFETETSSLVGDPNEVYLKTLAIRRKIESENYMVNTINSVFEVNWGRFAREPGSGVGNIEPSISAIESLKAGITPANIISYNAPGGSPEGRCAIATIYNTSIDPEMALNTSKIFGPENIALTNGATEALSVAINSIYKILPEPKAGSMKKASIILPSYYTLPLSVKSAGFEVIDLSKPKDVDFVRSYFPSLQDIKDTLPKESLLVLTLPNNPNGEDFSDNFLKGLFLWAKNNGVIIVIDQLFDSLYFSKNKSTPNPIKIGKETGSLDNIVFIYGFAKSTNVAGTRTGSIATTNSKIMKEINRSLLERRCTSNLTQTFFYQFEALAKIIDQEQGVKSIKAIKQRLEKNTGFNWLKGISLQTLDNWYIERKKWNEEVIKYYRNNLTVIQFCLDYFEKRGRTIIRSPDEAGYNTLVTIKSLGQNNGFDKIAKTALTTGIVPMNIQSFGLSNNISEDTFRLTYGGIRQEEIPQILARLLAFNEVYENRLGYLI</sequence>
<dbReference type="EMBL" id="LBQC01000001">
    <property type="protein sequence ID" value="KKP74473.1"/>
    <property type="molecule type" value="Genomic_DNA"/>
</dbReference>
<proteinExistence type="predicted"/>
<dbReference type="InterPro" id="IPR050478">
    <property type="entry name" value="Ethylene_sulfur-biosynth"/>
</dbReference>
<organism evidence="3 4">
    <name type="scientific">Candidatus Roizmanbacteria bacterium GW2011_GWA2_35_19</name>
    <dbReference type="NCBI Taxonomy" id="1618478"/>
    <lineage>
        <taxon>Bacteria</taxon>
        <taxon>Candidatus Roizmaniibacteriota</taxon>
    </lineage>
</organism>
<dbReference type="GO" id="GO:0030170">
    <property type="term" value="F:pyridoxal phosphate binding"/>
    <property type="evidence" value="ECO:0007669"/>
    <property type="project" value="InterPro"/>
</dbReference>
<reference evidence="3 4" key="1">
    <citation type="journal article" date="2015" name="Nature">
        <title>rRNA introns, odd ribosomes, and small enigmatic genomes across a large radiation of phyla.</title>
        <authorList>
            <person name="Brown C.T."/>
            <person name="Hug L.A."/>
            <person name="Thomas B.C."/>
            <person name="Sharon I."/>
            <person name="Castelle C.J."/>
            <person name="Singh A."/>
            <person name="Wilkins M.J."/>
            <person name="Williams K.H."/>
            <person name="Banfield J.F."/>
        </authorList>
    </citation>
    <scope>NUCLEOTIDE SEQUENCE [LARGE SCALE GENOMIC DNA]</scope>
</reference>
<dbReference type="InterPro" id="IPR015424">
    <property type="entry name" value="PyrdxlP-dep_Trfase"/>
</dbReference>
<dbReference type="Gene3D" id="3.40.640.10">
    <property type="entry name" value="Type I PLP-dependent aspartate aminotransferase-like (Major domain)"/>
    <property type="match status" value="1"/>
</dbReference>
<protein>
    <submittedName>
        <fullName evidence="3">1-aminocyclopropane-1-carboxylate synthase-like protein 1</fullName>
    </submittedName>
</protein>
<dbReference type="CDD" id="cd00609">
    <property type="entry name" value="AAT_like"/>
    <property type="match status" value="1"/>
</dbReference>
<dbReference type="Pfam" id="PF00155">
    <property type="entry name" value="Aminotran_1_2"/>
    <property type="match status" value="1"/>
</dbReference>
<accession>A0A0G0BZ22</accession>
<dbReference type="Proteomes" id="UP000034457">
    <property type="component" value="Unassembled WGS sequence"/>
</dbReference>
<evidence type="ECO:0000259" key="2">
    <source>
        <dbReference type="Pfam" id="PF00155"/>
    </source>
</evidence>